<feature type="domain" description="Peptidase S33 tripeptidyl aminopeptidase-like C-terminal" evidence="1">
    <location>
        <begin position="192"/>
        <end position="251"/>
    </location>
</feature>
<dbReference type="EMBL" id="JAAWWP010000009">
    <property type="protein sequence ID" value="NKI42878.1"/>
    <property type="molecule type" value="Genomic_DNA"/>
</dbReference>
<name>A0ABX1H4A7_9ACTN</name>
<dbReference type="SUPFAM" id="SSF53474">
    <property type="entry name" value="alpha/beta-Hydrolases"/>
    <property type="match status" value="1"/>
</dbReference>
<accession>A0ABX1H4A7</accession>
<sequence>MSAYTDHPTPEGLLVRGTVLVVPGRGETRATYERLGRRLAADAWRVRVLDAPATDPDGWATAAARLGARLTEALAGTGAADDPAEEAPASPGRPLVLLGADTGAAALAALLAGPELPAAARPDGVVLAGLPAPGTAAAPATAHDWDAELEVRTACPTHRGRLTEDADVHRGALGSPVPAALLSAAYESDPGVPALLLTGDADPLGDPAALTRTAASLSRARLAVVRGAHHDVLNDLQHRAVAAEIVTFLETLRNGLVPLVAVESSTW</sequence>
<dbReference type="RefSeq" id="WP_168540331.1">
    <property type="nucleotide sequence ID" value="NZ_JAAWWP010000009.1"/>
</dbReference>
<protein>
    <submittedName>
        <fullName evidence="2">Alpha/beta hydrolase</fullName>
    </submittedName>
</protein>
<dbReference type="Gene3D" id="3.40.50.1820">
    <property type="entry name" value="alpha/beta hydrolase"/>
    <property type="match status" value="1"/>
</dbReference>
<dbReference type="GO" id="GO:0016787">
    <property type="term" value="F:hydrolase activity"/>
    <property type="evidence" value="ECO:0007669"/>
    <property type="project" value="UniProtKB-KW"/>
</dbReference>
<evidence type="ECO:0000313" key="2">
    <source>
        <dbReference type="EMBL" id="NKI42878.1"/>
    </source>
</evidence>
<comment type="caution">
    <text evidence="2">The sequence shown here is derived from an EMBL/GenBank/DDBJ whole genome shotgun (WGS) entry which is preliminary data.</text>
</comment>
<organism evidence="2 3">
    <name type="scientific">Streptomyces physcomitrii</name>
    <dbReference type="NCBI Taxonomy" id="2724184"/>
    <lineage>
        <taxon>Bacteria</taxon>
        <taxon>Bacillati</taxon>
        <taxon>Actinomycetota</taxon>
        <taxon>Actinomycetes</taxon>
        <taxon>Kitasatosporales</taxon>
        <taxon>Streptomycetaceae</taxon>
        <taxon>Streptomyces</taxon>
    </lineage>
</organism>
<dbReference type="Proteomes" id="UP000772196">
    <property type="component" value="Unassembled WGS sequence"/>
</dbReference>
<dbReference type="InterPro" id="IPR013595">
    <property type="entry name" value="Pept_S33_TAP-like_C"/>
</dbReference>
<dbReference type="InterPro" id="IPR029058">
    <property type="entry name" value="AB_hydrolase_fold"/>
</dbReference>
<gene>
    <name evidence="2" type="ORF">HFV08_16865</name>
</gene>
<proteinExistence type="predicted"/>
<evidence type="ECO:0000313" key="3">
    <source>
        <dbReference type="Proteomes" id="UP000772196"/>
    </source>
</evidence>
<reference evidence="2 3" key="1">
    <citation type="submission" date="2020-04" db="EMBL/GenBank/DDBJ databases">
        <title>Phylogenetic Diversity and Antibacterial Activity against Ralstonia solanacearum of Endophytic Actinomycete Isolated from Moss.</title>
        <authorList>
            <person name="Zhuang X."/>
        </authorList>
    </citation>
    <scope>NUCLEOTIDE SEQUENCE [LARGE SCALE GENOMIC DNA]</scope>
    <source>
        <strain evidence="2 3">LD120</strain>
    </source>
</reference>
<keyword evidence="2" id="KW-0378">Hydrolase</keyword>
<dbReference type="Pfam" id="PF08386">
    <property type="entry name" value="Abhydrolase_4"/>
    <property type="match status" value="1"/>
</dbReference>
<keyword evidence="3" id="KW-1185">Reference proteome</keyword>
<evidence type="ECO:0000259" key="1">
    <source>
        <dbReference type="Pfam" id="PF08386"/>
    </source>
</evidence>